<name>A0A3B0A142_9ACTN</name>
<protein>
    <submittedName>
        <fullName evidence="3">MerR family transcriptional regulator</fullName>
    </submittedName>
</protein>
<comment type="caution">
    <text evidence="3">The sequence shown here is derived from an EMBL/GenBank/DDBJ whole genome shotgun (WGS) entry which is preliminary data.</text>
</comment>
<sequence length="246" mass="27175">MGERRWKVGELAGATGLTVRTLHHFDEIGLLCPSERSPAGHRLYTAGDVRRLYQVLALRQLGIPLAQIGGSLTGTSGDLTSAVHGQLAQVERHVARQQQLKRQLTVLSRVLREAREPSIDQLTETMEAMVQARYFTPDQLAGLKARHHDVGGDAFGRWRERWTDIAAQVRAHVLAGADPADPEVQATARRWTDLMEDMTGGDRAILSGMYAKMDGRGPEAATRDVVSAEVWDYIKRAFAVGFNARP</sequence>
<dbReference type="EMBL" id="RBAN01000004">
    <property type="protein sequence ID" value="RKN53077.1"/>
    <property type="molecule type" value="Genomic_DNA"/>
</dbReference>
<reference evidence="3 4" key="1">
    <citation type="journal article" date="2015" name="Int. J. Syst. Evol. Microbiol.">
        <title>Micromonospora costi sp. nov., isolated from a leaf of Costus speciosus.</title>
        <authorList>
            <person name="Thawai C."/>
        </authorList>
    </citation>
    <scope>NUCLEOTIDE SEQUENCE [LARGE SCALE GENOMIC DNA]</scope>
    <source>
        <strain evidence="3 4">CS1-12</strain>
    </source>
</reference>
<feature type="domain" description="HTH merR-type" evidence="2">
    <location>
        <begin position="5"/>
        <end position="74"/>
    </location>
</feature>
<dbReference type="AlphaFoldDB" id="A0A3B0A142"/>
<keyword evidence="4" id="KW-1185">Reference proteome</keyword>
<dbReference type="InterPro" id="IPR009061">
    <property type="entry name" value="DNA-bd_dom_put_sf"/>
</dbReference>
<dbReference type="Pfam" id="PF07739">
    <property type="entry name" value="TipAS"/>
    <property type="match status" value="1"/>
</dbReference>
<dbReference type="InterPro" id="IPR012925">
    <property type="entry name" value="TipAS_dom"/>
</dbReference>
<dbReference type="PANTHER" id="PTHR30204:SF90">
    <property type="entry name" value="HTH-TYPE TRANSCRIPTIONAL ACTIVATOR MTA"/>
    <property type="match status" value="1"/>
</dbReference>
<dbReference type="OrthoDB" id="9809391at2"/>
<dbReference type="RefSeq" id="WP_120782020.1">
    <property type="nucleotide sequence ID" value="NZ_JBHLUP010000002.1"/>
</dbReference>
<dbReference type="Gene3D" id="1.10.1660.10">
    <property type="match status" value="1"/>
</dbReference>
<dbReference type="InterPro" id="IPR000551">
    <property type="entry name" value="MerR-type_HTH_dom"/>
</dbReference>
<dbReference type="PROSITE" id="PS50937">
    <property type="entry name" value="HTH_MERR_2"/>
    <property type="match status" value="1"/>
</dbReference>
<keyword evidence="1" id="KW-0238">DNA-binding</keyword>
<dbReference type="Pfam" id="PF13411">
    <property type="entry name" value="MerR_1"/>
    <property type="match status" value="1"/>
</dbReference>
<gene>
    <name evidence="3" type="ORF">D7193_25170</name>
</gene>
<accession>A0A3B0A142</accession>
<dbReference type="Proteomes" id="UP000279968">
    <property type="component" value="Unassembled WGS sequence"/>
</dbReference>
<dbReference type="SUPFAM" id="SSF46955">
    <property type="entry name" value="Putative DNA-binding domain"/>
    <property type="match status" value="1"/>
</dbReference>
<evidence type="ECO:0000313" key="3">
    <source>
        <dbReference type="EMBL" id="RKN53077.1"/>
    </source>
</evidence>
<proteinExistence type="predicted"/>
<dbReference type="PRINTS" id="PR00040">
    <property type="entry name" value="HTHMERR"/>
</dbReference>
<organism evidence="3 4">
    <name type="scientific">Micromonospora costi</name>
    <dbReference type="NCBI Taxonomy" id="1530042"/>
    <lineage>
        <taxon>Bacteria</taxon>
        <taxon>Bacillati</taxon>
        <taxon>Actinomycetota</taxon>
        <taxon>Actinomycetes</taxon>
        <taxon>Micromonosporales</taxon>
        <taxon>Micromonosporaceae</taxon>
        <taxon>Micromonospora</taxon>
    </lineage>
</organism>
<evidence type="ECO:0000313" key="4">
    <source>
        <dbReference type="Proteomes" id="UP000279968"/>
    </source>
</evidence>
<evidence type="ECO:0000259" key="2">
    <source>
        <dbReference type="PROSITE" id="PS50937"/>
    </source>
</evidence>
<dbReference type="InterPro" id="IPR047057">
    <property type="entry name" value="MerR_fam"/>
</dbReference>
<dbReference type="SMART" id="SM00422">
    <property type="entry name" value="HTH_MERR"/>
    <property type="match status" value="1"/>
</dbReference>
<evidence type="ECO:0000256" key="1">
    <source>
        <dbReference type="ARBA" id="ARBA00023125"/>
    </source>
</evidence>
<dbReference type="GO" id="GO:0003677">
    <property type="term" value="F:DNA binding"/>
    <property type="evidence" value="ECO:0007669"/>
    <property type="project" value="UniProtKB-KW"/>
</dbReference>
<dbReference type="GO" id="GO:0003700">
    <property type="term" value="F:DNA-binding transcription factor activity"/>
    <property type="evidence" value="ECO:0007669"/>
    <property type="project" value="InterPro"/>
</dbReference>
<dbReference type="PANTHER" id="PTHR30204">
    <property type="entry name" value="REDOX-CYCLING DRUG-SENSING TRANSCRIPTIONAL ACTIVATOR SOXR"/>
    <property type="match status" value="1"/>
</dbReference>